<feature type="compositionally biased region" description="Basic and acidic residues" evidence="1">
    <location>
        <begin position="37"/>
        <end position="46"/>
    </location>
</feature>
<proteinExistence type="predicted"/>
<comment type="caution">
    <text evidence="2">The sequence shown here is derived from an EMBL/GenBank/DDBJ whole genome shotgun (WGS) entry which is preliminary data.</text>
</comment>
<feature type="region of interest" description="Disordered" evidence="1">
    <location>
        <begin position="37"/>
        <end position="70"/>
    </location>
</feature>
<accession>A0ABV6QV79</accession>
<gene>
    <name evidence="2" type="ORF">ACFFGN_30985</name>
</gene>
<reference evidence="2 3" key="1">
    <citation type="submission" date="2024-09" db="EMBL/GenBank/DDBJ databases">
        <authorList>
            <person name="Sun Q."/>
            <person name="Mori K."/>
        </authorList>
    </citation>
    <scope>NUCLEOTIDE SEQUENCE [LARGE SCALE GENOMIC DNA]</scope>
    <source>
        <strain evidence="2 3">CGMCC 1.15906</strain>
    </source>
</reference>
<organism evidence="2 3">
    <name type="scientific">Kribbella deserti</name>
    <dbReference type="NCBI Taxonomy" id="1926257"/>
    <lineage>
        <taxon>Bacteria</taxon>
        <taxon>Bacillati</taxon>
        <taxon>Actinomycetota</taxon>
        <taxon>Actinomycetes</taxon>
        <taxon>Propionibacteriales</taxon>
        <taxon>Kribbellaceae</taxon>
        <taxon>Kribbella</taxon>
    </lineage>
</organism>
<protein>
    <submittedName>
        <fullName evidence="2">Uncharacterized protein</fullName>
    </submittedName>
</protein>
<dbReference type="RefSeq" id="WP_380054982.1">
    <property type="nucleotide sequence ID" value="NZ_JBHLTC010000039.1"/>
</dbReference>
<sequence length="70" mass="8138">MISASPVEQVREILRQPYSDGYMVRAIRDLLNEPVRHTPGEVERNEQGWPVLRPAPHSHDYQDGPYDPRD</sequence>
<name>A0ABV6QV79_9ACTN</name>
<feature type="compositionally biased region" description="Basic and acidic residues" evidence="1">
    <location>
        <begin position="57"/>
        <end position="70"/>
    </location>
</feature>
<dbReference type="EMBL" id="JBHLTC010000039">
    <property type="protein sequence ID" value="MFC0628535.1"/>
    <property type="molecule type" value="Genomic_DNA"/>
</dbReference>
<evidence type="ECO:0000256" key="1">
    <source>
        <dbReference type="SAM" id="MobiDB-lite"/>
    </source>
</evidence>
<evidence type="ECO:0000313" key="3">
    <source>
        <dbReference type="Proteomes" id="UP001589890"/>
    </source>
</evidence>
<evidence type="ECO:0000313" key="2">
    <source>
        <dbReference type="EMBL" id="MFC0628535.1"/>
    </source>
</evidence>
<keyword evidence="3" id="KW-1185">Reference proteome</keyword>
<dbReference type="Proteomes" id="UP001589890">
    <property type="component" value="Unassembled WGS sequence"/>
</dbReference>